<accession>A0ABU5C6T1</accession>
<evidence type="ECO:0000313" key="3">
    <source>
        <dbReference type="Proteomes" id="UP001281447"/>
    </source>
</evidence>
<keyword evidence="1" id="KW-0812">Transmembrane</keyword>
<feature type="transmembrane region" description="Helical" evidence="1">
    <location>
        <begin position="115"/>
        <end position="132"/>
    </location>
</feature>
<protein>
    <submittedName>
        <fullName evidence="2">Uncharacterized protein</fullName>
    </submittedName>
</protein>
<dbReference type="Gene3D" id="1.20.1730.10">
    <property type="entry name" value="Sodium/glucose cotransporter"/>
    <property type="match status" value="1"/>
</dbReference>
<keyword evidence="1" id="KW-0472">Membrane</keyword>
<dbReference type="PANTHER" id="PTHR37814:SF1">
    <property type="entry name" value="MEMBRANE PROTEIN"/>
    <property type="match status" value="1"/>
</dbReference>
<proteinExistence type="predicted"/>
<comment type="caution">
    <text evidence="2">The sequence shown here is derived from an EMBL/GenBank/DDBJ whole genome shotgun (WGS) entry which is preliminary data.</text>
</comment>
<dbReference type="InterPro" id="IPR038728">
    <property type="entry name" value="YkvI-like"/>
</dbReference>
<dbReference type="InterPro" id="IPR038377">
    <property type="entry name" value="Na/Glc_symporter_sf"/>
</dbReference>
<gene>
    <name evidence="2" type="ORF">RWE15_12305</name>
</gene>
<keyword evidence="1" id="KW-1133">Transmembrane helix</keyword>
<name>A0ABU5C6T1_9BACI</name>
<feature type="transmembrane region" description="Helical" evidence="1">
    <location>
        <begin position="36"/>
        <end position="64"/>
    </location>
</feature>
<sequence length="174" mass="19225">MKQWISILLVAATYIGTVVGAGLATGKEIVTFFSHFGSAGALAIICSCLLFILFGTKIMIISARMQLYSYKEFNEYLFGRKWGKWLNVTIFIIVVSVTSVMLSGAGALFHEQLGLPFQAGILLTLLLCYPVVMNGLKGLFAINAYIVPLIILFSLFVFVFIFDGKPQLFESILF</sequence>
<dbReference type="EMBL" id="JAWDIP010000003">
    <property type="protein sequence ID" value="MDY0395057.1"/>
    <property type="molecule type" value="Genomic_DNA"/>
</dbReference>
<evidence type="ECO:0000313" key="2">
    <source>
        <dbReference type="EMBL" id="MDY0395057.1"/>
    </source>
</evidence>
<dbReference type="PANTHER" id="PTHR37814">
    <property type="entry name" value="CONSERVED MEMBRANE PROTEIN"/>
    <property type="match status" value="1"/>
</dbReference>
<dbReference type="Proteomes" id="UP001281447">
    <property type="component" value="Unassembled WGS sequence"/>
</dbReference>
<organism evidence="2 3">
    <name type="scientific">Tigheibacillus halophilus</name>
    <dbReference type="NCBI Taxonomy" id="361280"/>
    <lineage>
        <taxon>Bacteria</taxon>
        <taxon>Bacillati</taxon>
        <taxon>Bacillota</taxon>
        <taxon>Bacilli</taxon>
        <taxon>Bacillales</taxon>
        <taxon>Bacillaceae</taxon>
        <taxon>Tigheibacillus</taxon>
    </lineage>
</organism>
<feature type="transmembrane region" description="Helical" evidence="1">
    <location>
        <begin position="85"/>
        <end position="109"/>
    </location>
</feature>
<reference evidence="2 3" key="1">
    <citation type="submission" date="2023-10" db="EMBL/GenBank/DDBJ databases">
        <title>Virgibacillus halophilus 5B73C genome.</title>
        <authorList>
            <person name="Miliotis G."/>
            <person name="Sengupta P."/>
            <person name="Hameed A."/>
            <person name="Chuvochina M."/>
            <person name="Mcdonagh F."/>
            <person name="Simpson A.C."/>
            <person name="Singh N.K."/>
            <person name="Rekha P.D."/>
            <person name="Raman K."/>
            <person name="Hugenholtz P."/>
            <person name="Venkateswaran K."/>
        </authorList>
    </citation>
    <scope>NUCLEOTIDE SEQUENCE [LARGE SCALE GENOMIC DNA]</scope>
    <source>
        <strain evidence="2 3">5B73C</strain>
    </source>
</reference>
<keyword evidence="3" id="KW-1185">Reference proteome</keyword>
<feature type="transmembrane region" description="Helical" evidence="1">
    <location>
        <begin position="139"/>
        <end position="162"/>
    </location>
</feature>
<evidence type="ECO:0000256" key="1">
    <source>
        <dbReference type="SAM" id="Phobius"/>
    </source>
</evidence>